<evidence type="ECO:0000313" key="4">
    <source>
        <dbReference type="EMBL" id="MEX4008874.1"/>
    </source>
</evidence>
<dbReference type="Gene3D" id="3.90.245.10">
    <property type="entry name" value="Ribonucleoside hydrolase-like"/>
    <property type="match status" value="1"/>
</dbReference>
<reference evidence="4 5" key="1">
    <citation type="submission" date="2024-01" db="EMBL/GenBank/DDBJ databases">
        <title>New evidence supports the origin of RcGTA from prophage.</title>
        <authorList>
            <person name="Xu Y."/>
            <person name="Liu B."/>
            <person name="Chen F."/>
        </authorList>
    </citation>
    <scope>NUCLEOTIDE SEQUENCE [LARGE SCALE GENOMIC DNA]</scope>
    <source>
        <strain evidence="4 5">CBW1107-2</strain>
    </source>
</reference>
<dbReference type="EMBL" id="JAZHFV010000005">
    <property type="protein sequence ID" value="MEX4008874.1"/>
    <property type="molecule type" value="Genomic_DNA"/>
</dbReference>
<evidence type="ECO:0000256" key="2">
    <source>
        <dbReference type="ARBA" id="ARBA00023295"/>
    </source>
</evidence>
<dbReference type="Proteomes" id="UP001559025">
    <property type="component" value="Unassembled WGS sequence"/>
</dbReference>
<sequence>MPPRKIIIDTDPGQDDAFAILFALGSPAELEVVGITTVGGNVPLPLTTLNALKVIELAGRPDIPVYAGCPAPMVRKLVTAEYVHGETGLDGADLPEPRIAAQSEHAVNFLARTIMDAPEKALTVCTLGPMTNLAMAMAMEPRIVPRLREVVLMGGGFFEGGNATPAAEFNIFVDPHAAHKVFHSGVPVTMASIDCTYSAQMTPQWLDRLRATGKRAAIEAANLADFFRQYGSHKFPTDARPIHDACVTGYLLAPEIYEQRDCHVTVDIVSPETIGMTVVDWWHVTGRPKNCKVLRRIDPPPFFELMLERISALD</sequence>
<dbReference type="InterPro" id="IPR001910">
    <property type="entry name" value="Inosine/uridine_hydrolase_dom"/>
</dbReference>
<dbReference type="GO" id="GO:0016787">
    <property type="term" value="F:hydrolase activity"/>
    <property type="evidence" value="ECO:0007669"/>
    <property type="project" value="UniProtKB-KW"/>
</dbReference>
<evidence type="ECO:0000256" key="1">
    <source>
        <dbReference type="ARBA" id="ARBA00022801"/>
    </source>
</evidence>
<dbReference type="PANTHER" id="PTHR12304:SF4">
    <property type="entry name" value="URIDINE NUCLEOSIDASE"/>
    <property type="match status" value="1"/>
</dbReference>
<evidence type="ECO:0000313" key="5">
    <source>
        <dbReference type="Proteomes" id="UP001559025"/>
    </source>
</evidence>
<organism evidence="4 5">
    <name type="scientific">Neoaquamicrobium sediminum</name>
    <dbReference type="NCBI Taxonomy" id="1849104"/>
    <lineage>
        <taxon>Bacteria</taxon>
        <taxon>Pseudomonadati</taxon>
        <taxon>Pseudomonadota</taxon>
        <taxon>Alphaproteobacteria</taxon>
        <taxon>Hyphomicrobiales</taxon>
        <taxon>Phyllobacteriaceae</taxon>
        <taxon>Neoaquamicrobium</taxon>
    </lineage>
</organism>
<dbReference type="SUPFAM" id="SSF53590">
    <property type="entry name" value="Nucleoside hydrolase"/>
    <property type="match status" value="1"/>
</dbReference>
<dbReference type="InterPro" id="IPR023186">
    <property type="entry name" value="IUNH"/>
</dbReference>
<dbReference type="CDD" id="cd02651">
    <property type="entry name" value="nuc_hydro_IU_UC_XIUA"/>
    <property type="match status" value="1"/>
</dbReference>
<keyword evidence="1 4" id="KW-0378">Hydrolase</keyword>
<dbReference type="InterPro" id="IPR036452">
    <property type="entry name" value="Ribo_hydro-like"/>
</dbReference>
<keyword evidence="2" id="KW-0326">Glycosidase</keyword>
<accession>A0ABV3WWB5</accession>
<protein>
    <submittedName>
        <fullName evidence="4">Nucleoside hydrolase</fullName>
    </submittedName>
</protein>
<dbReference type="RefSeq" id="WP_368803841.1">
    <property type="nucleotide sequence ID" value="NZ_JAZHFV010000005.1"/>
</dbReference>
<name>A0ABV3WWB5_9HYPH</name>
<evidence type="ECO:0000259" key="3">
    <source>
        <dbReference type="Pfam" id="PF01156"/>
    </source>
</evidence>
<dbReference type="Pfam" id="PF01156">
    <property type="entry name" value="IU_nuc_hydro"/>
    <property type="match status" value="1"/>
</dbReference>
<dbReference type="PANTHER" id="PTHR12304">
    <property type="entry name" value="INOSINE-URIDINE PREFERRING NUCLEOSIDE HYDROLASE"/>
    <property type="match status" value="1"/>
</dbReference>
<gene>
    <name evidence="4" type="ORF">V1479_16315</name>
</gene>
<comment type="caution">
    <text evidence="4">The sequence shown here is derived from an EMBL/GenBank/DDBJ whole genome shotgun (WGS) entry which is preliminary data.</text>
</comment>
<proteinExistence type="predicted"/>
<feature type="domain" description="Inosine/uridine-preferring nucleoside hydrolase" evidence="3">
    <location>
        <begin position="6"/>
        <end position="304"/>
    </location>
</feature>
<keyword evidence="5" id="KW-1185">Reference proteome</keyword>